<dbReference type="Proteomes" id="UP000078576">
    <property type="component" value="Unassembled WGS sequence"/>
</dbReference>
<gene>
    <name evidence="2" type="ORF">VP1G_01227</name>
</gene>
<dbReference type="AlphaFoldDB" id="A0A194UQ05"/>
<organism evidence="2 3">
    <name type="scientific">Cytospora mali</name>
    <name type="common">Apple Valsa canker fungus</name>
    <name type="synonym">Valsa mali</name>
    <dbReference type="NCBI Taxonomy" id="578113"/>
    <lineage>
        <taxon>Eukaryota</taxon>
        <taxon>Fungi</taxon>
        <taxon>Dikarya</taxon>
        <taxon>Ascomycota</taxon>
        <taxon>Pezizomycotina</taxon>
        <taxon>Sordariomycetes</taxon>
        <taxon>Sordariomycetidae</taxon>
        <taxon>Diaporthales</taxon>
        <taxon>Cytosporaceae</taxon>
        <taxon>Cytospora</taxon>
    </lineage>
</organism>
<proteinExistence type="predicted"/>
<evidence type="ECO:0000313" key="2">
    <source>
        <dbReference type="EMBL" id="KUI53744.1"/>
    </source>
</evidence>
<keyword evidence="3" id="KW-1185">Reference proteome</keyword>
<dbReference type="OrthoDB" id="3223416at2759"/>
<protein>
    <submittedName>
        <fullName evidence="2">Uncharacterized protein</fullName>
    </submittedName>
</protein>
<evidence type="ECO:0000256" key="1">
    <source>
        <dbReference type="SAM" id="SignalP"/>
    </source>
</evidence>
<sequence length="184" mass="19243">MHVRSAFTSLLLATVTAPVVHGQNTTANTPLNITALASRGGYSVIECWRLDSVPVYARSAMNWIVAGNTTQAEVSIIEPRTTAGEAWAPAVQLTVILNGLIRISAPYMAPGANSTVATSTAYILPGTLSSSMLIAADLASTSTISGHYTEFPSDEHTVLVQLPFLDNEIPAHTVLHHGSCGGSG</sequence>
<name>A0A194UQ05_CYTMA</name>
<evidence type="ECO:0000313" key="3">
    <source>
        <dbReference type="Proteomes" id="UP000078576"/>
    </source>
</evidence>
<feature type="chain" id="PRO_5008265742" evidence="1">
    <location>
        <begin position="23"/>
        <end position="184"/>
    </location>
</feature>
<feature type="signal peptide" evidence="1">
    <location>
        <begin position="1"/>
        <end position="22"/>
    </location>
</feature>
<keyword evidence="1" id="KW-0732">Signal</keyword>
<reference evidence="3" key="1">
    <citation type="submission" date="2014-12" db="EMBL/GenBank/DDBJ databases">
        <title>Genome Sequence of Valsa Canker Pathogens Uncovers a Specific Adaption of Colonization on Woody Bark.</title>
        <authorList>
            <person name="Yin Z."/>
            <person name="Liu H."/>
            <person name="Gao X."/>
            <person name="Li Z."/>
            <person name="Song N."/>
            <person name="Ke X."/>
            <person name="Dai Q."/>
            <person name="Wu Y."/>
            <person name="Sun Y."/>
            <person name="Xu J.-R."/>
            <person name="Kang Z.K."/>
            <person name="Wang L."/>
            <person name="Huang L."/>
        </authorList>
    </citation>
    <scope>NUCLEOTIDE SEQUENCE [LARGE SCALE GENOMIC DNA]</scope>
    <source>
        <strain evidence="3">SXYL134</strain>
    </source>
</reference>
<dbReference type="EMBL" id="KN714670">
    <property type="protein sequence ID" value="KUI53744.1"/>
    <property type="molecule type" value="Genomic_DNA"/>
</dbReference>
<accession>A0A194UQ05</accession>